<evidence type="ECO:0000256" key="3">
    <source>
        <dbReference type="ARBA" id="ARBA00022771"/>
    </source>
</evidence>
<dbReference type="NCBIfam" id="TIGR00280">
    <property type="entry name" value="eL43_euk_arch"/>
    <property type="match status" value="1"/>
</dbReference>
<dbReference type="Proteomes" id="UP000504608">
    <property type="component" value="Unplaced"/>
</dbReference>
<dbReference type="GO" id="GO:0008270">
    <property type="term" value="F:zinc ion binding"/>
    <property type="evidence" value="ECO:0007669"/>
    <property type="project" value="UniProtKB-KW"/>
</dbReference>
<dbReference type="Pfam" id="PF01780">
    <property type="entry name" value="Ribosomal_L37ae"/>
    <property type="match status" value="1"/>
</dbReference>
<dbReference type="SUPFAM" id="SSF57829">
    <property type="entry name" value="Zn-binding ribosomal proteins"/>
    <property type="match status" value="1"/>
</dbReference>
<keyword evidence="8" id="KW-1185">Reference proteome</keyword>
<keyword evidence="2" id="KW-0479">Metal-binding</keyword>
<dbReference type="HAMAP" id="MF_00327">
    <property type="entry name" value="Ribosomal_eL43"/>
    <property type="match status" value="1"/>
</dbReference>
<comment type="similarity">
    <text evidence="1">Belongs to the eukaryotic ribosomal protein eL43 family.</text>
</comment>
<protein>
    <submittedName>
        <fullName evidence="9">Uncharacterized protein LOC111473462 isoform X8</fullName>
    </submittedName>
</protein>
<evidence type="ECO:0000256" key="2">
    <source>
        <dbReference type="ARBA" id="ARBA00022723"/>
    </source>
</evidence>
<dbReference type="InterPro" id="IPR011331">
    <property type="entry name" value="Ribosomal_eL37/eL43"/>
</dbReference>
<dbReference type="Gene3D" id="2.20.25.30">
    <property type="match status" value="1"/>
</dbReference>
<dbReference type="GeneID" id="111473462"/>
<dbReference type="GO" id="GO:0003735">
    <property type="term" value="F:structural constituent of ribosome"/>
    <property type="evidence" value="ECO:0007669"/>
    <property type="project" value="InterPro"/>
</dbReference>
<proteinExistence type="inferred from homology"/>
<feature type="compositionally biased region" description="Basic residues" evidence="7">
    <location>
        <begin position="17"/>
        <end position="26"/>
    </location>
</feature>
<dbReference type="InterPro" id="IPR011332">
    <property type="entry name" value="Ribosomal_zn-bd"/>
</dbReference>
<keyword evidence="5" id="KW-0689">Ribosomal protein</keyword>
<dbReference type="FunFam" id="2.20.25.30:FF:000002">
    <property type="entry name" value="60S ribosomal protein L37a"/>
    <property type="match status" value="1"/>
</dbReference>
<name>A0A6J1IEQ2_CUCMA</name>
<feature type="region of interest" description="Disordered" evidence="7">
    <location>
        <begin position="1"/>
        <end position="29"/>
    </location>
</feature>
<dbReference type="GO" id="GO:0006412">
    <property type="term" value="P:translation"/>
    <property type="evidence" value="ECO:0007669"/>
    <property type="project" value="InterPro"/>
</dbReference>
<sequence length="367" mass="41590">MSTTHSSLQGHNDNKVHAARSHLKKRQTFERSLGSNDLTGVVNDSTHQDQEAEELLSRVRAQEGEIQLLRQQIAVACLKELQLLNEKCALERKFSDIRMAVDEKQTEALTSAYNELGYRKGDLEVNLKLTNELKAVDDERYHYMSSLLGLLAKYGIWPRVINASVLSNSVKLLHDQLQQKIRTSHEKIGERTSLVKNRFESGFQYKERENADFKLFESGYQYQKRENTDMGTSKYQLPPQAEVTTQRKTRAFPLGRSVSAPASLQRCPCCSKVSTMTKRTKKAGIVGKYGTRYGASLRKQIKKMEVSQHSKYFCEFCGKYAVKRKAVGIWGCKDCGKVKAGGAYTLNTASAVTVRSTIRRLREQTES</sequence>
<evidence type="ECO:0000313" key="9">
    <source>
        <dbReference type="RefSeq" id="XP_022974725.1"/>
    </source>
</evidence>
<keyword evidence="4" id="KW-0862">Zinc</keyword>
<dbReference type="AlphaFoldDB" id="A0A6J1IEQ2"/>
<evidence type="ECO:0000256" key="6">
    <source>
        <dbReference type="ARBA" id="ARBA00023274"/>
    </source>
</evidence>
<feature type="compositionally biased region" description="Polar residues" evidence="7">
    <location>
        <begin position="1"/>
        <end position="11"/>
    </location>
</feature>
<dbReference type="PANTHER" id="PTHR48149:SF1">
    <property type="entry name" value="LARGE RIBOSOMAL SUBUNIT PROTEIN EL43Y"/>
    <property type="match status" value="1"/>
</dbReference>
<evidence type="ECO:0000313" key="8">
    <source>
        <dbReference type="Proteomes" id="UP000504608"/>
    </source>
</evidence>
<gene>
    <name evidence="9" type="primary">LOC111473462</name>
</gene>
<dbReference type="GO" id="GO:0005840">
    <property type="term" value="C:ribosome"/>
    <property type="evidence" value="ECO:0007669"/>
    <property type="project" value="UniProtKB-KW"/>
</dbReference>
<dbReference type="PANTHER" id="PTHR48149">
    <property type="entry name" value="60S RIBOSOMAL PROTEIN L37A-2"/>
    <property type="match status" value="1"/>
</dbReference>
<reference evidence="9" key="1">
    <citation type="submission" date="2025-08" db="UniProtKB">
        <authorList>
            <consortium name="RefSeq"/>
        </authorList>
    </citation>
    <scope>IDENTIFICATION</scope>
    <source>
        <tissue evidence="9">Young leaves</tissue>
    </source>
</reference>
<keyword evidence="3" id="KW-0863">Zinc-finger</keyword>
<evidence type="ECO:0000256" key="1">
    <source>
        <dbReference type="ARBA" id="ARBA00008672"/>
    </source>
</evidence>
<organism evidence="8 9">
    <name type="scientific">Cucurbita maxima</name>
    <name type="common">Pumpkin</name>
    <name type="synonym">Winter squash</name>
    <dbReference type="NCBI Taxonomy" id="3661"/>
    <lineage>
        <taxon>Eukaryota</taxon>
        <taxon>Viridiplantae</taxon>
        <taxon>Streptophyta</taxon>
        <taxon>Embryophyta</taxon>
        <taxon>Tracheophyta</taxon>
        <taxon>Spermatophyta</taxon>
        <taxon>Magnoliopsida</taxon>
        <taxon>eudicotyledons</taxon>
        <taxon>Gunneridae</taxon>
        <taxon>Pentapetalae</taxon>
        <taxon>rosids</taxon>
        <taxon>fabids</taxon>
        <taxon>Cucurbitales</taxon>
        <taxon>Cucurbitaceae</taxon>
        <taxon>Cucurbiteae</taxon>
        <taxon>Cucurbita</taxon>
    </lineage>
</organism>
<evidence type="ECO:0000256" key="5">
    <source>
        <dbReference type="ARBA" id="ARBA00022980"/>
    </source>
</evidence>
<evidence type="ECO:0000256" key="4">
    <source>
        <dbReference type="ARBA" id="ARBA00022833"/>
    </source>
</evidence>
<accession>A0A6J1IEQ2</accession>
<dbReference type="InterPro" id="IPR002674">
    <property type="entry name" value="Ribosomal_eL43"/>
</dbReference>
<keyword evidence="6" id="KW-0687">Ribonucleoprotein</keyword>
<dbReference type="RefSeq" id="XP_022974725.1">
    <property type="nucleotide sequence ID" value="XM_023118957.1"/>
</dbReference>
<evidence type="ECO:0000256" key="7">
    <source>
        <dbReference type="SAM" id="MobiDB-lite"/>
    </source>
</evidence>
<dbReference type="GO" id="GO:1990904">
    <property type="term" value="C:ribonucleoprotein complex"/>
    <property type="evidence" value="ECO:0007669"/>
    <property type="project" value="UniProtKB-KW"/>
</dbReference>